<comment type="caution">
    <text evidence="1">The sequence shown here is derived from an EMBL/GenBank/DDBJ whole genome shotgun (WGS) entry which is preliminary data.</text>
</comment>
<reference evidence="1 2" key="1">
    <citation type="journal article" date="2018" name="Front. Plant Sci.">
        <title>Red Clover (Trifolium pratense) and Zigzag Clover (T. medium) - A Picture of Genomic Similarities and Differences.</title>
        <authorList>
            <person name="Dluhosova J."/>
            <person name="Istvanek J."/>
            <person name="Nedelnik J."/>
            <person name="Repkova J."/>
        </authorList>
    </citation>
    <scope>NUCLEOTIDE SEQUENCE [LARGE SCALE GENOMIC DNA]</scope>
    <source>
        <strain evidence="2">cv. 10/8</strain>
        <tissue evidence="1">Leaf</tissue>
    </source>
</reference>
<accession>A0A392T8U5</accession>
<keyword evidence="2" id="KW-1185">Reference proteome</keyword>
<feature type="non-terminal residue" evidence="1">
    <location>
        <position position="36"/>
    </location>
</feature>
<protein>
    <submittedName>
        <fullName evidence="1">Uncharacterized protein</fullName>
    </submittedName>
</protein>
<evidence type="ECO:0000313" key="2">
    <source>
        <dbReference type="Proteomes" id="UP000265520"/>
    </source>
</evidence>
<sequence length="36" mass="4011">MGCWAWPGPSSWLSLTFWDVSLSEGMLAKREALILA</sequence>
<dbReference type="EMBL" id="LXQA010530241">
    <property type="protein sequence ID" value="MCI57511.1"/>
    <property type="molecule type" value="Genomic_DNA"/>
</dbReference>
<dbReference type="Proteomes" id="UP000265520">
    <property type="component" value="Unassembled WGS sequence"/>
</dbReference>
<dbReference type="AlphaFoldDB" id="A0A392T8U5"/>
<organism evidence="1 2">
    <name type="scientific">Trifolium medium</name>
    <dbReference type="NCBI Taxonomy" id="97028"/>
    <lineage>
        <taxon>Eukaryota</taxon>
        <taxon>Viridiplantae</taxon>
        <taxon>Streptophyta</taxon>
        <taxon>Embryophyta</taxon>
        <taxon>Tracheophyta</taxon>
        <taxon>Spermatophyta</taxon>
        <taxon>Magnoliopsida</taxon>
        <taxon>eudicotyledons</taxon>
        <taxon>Gunneridae</taxon>
        <taxon>Pentapetalae</taxon>
        <taxon>rosids</taxon>
        <taxon>fabids</taxon>
        <taxon>Fabales</taxon>
        <taxon>Fabaceae</taxon>
        <taxon>Papilionoideae</taxon>
        <taxon>50 kb inversion clade</taxon>
        <taxon>NPAAA clade</taxon>
        <taxon>Hologalegina</taxon>
        <taxon>IRL clade</taxon>
        <taxon>Trifolieae</taxon>
        <taxon>Trifolium</taxon>
    </lineage>
</organism>
<proteinExistence type="predicted"/>
<evidence type="ECO:0000313" key="1">
    <source>
        <dbReference type="EMBL" id="MCI57511.1"/>
    </source>
</evidence>
<name>A0A392T8U5_9FABA</name>